<evidence type="ECO:0000313" key="6">
    <source>
        <dbReference type="EMBL" id="OUE00400.1"/>
    </source>
</evidence>
<feature type="compositionally biased region" description="Basic residues" evidence="4">
    <location>
        <begin position="273"/>
        <end position="283"/>
    </location>
</feature>
<evidence type="ECO:0000256" key="2">
    <source>
        <dbReference type="ARBA" id="ARBA00023125"/>
    </source>
</evidence>
<accession>A0A251XED7</accession>
<feature type="compositionally biased region" description="Low complexity" evidence="4">
    <location>
        <begin position="212"/>
        <end position="231"/>
    </location>
</feature>
<evidence type="ECO:0000259" key="5">
    <source>
        <dbReference type="PROSITE" id="PS50932"/>
    </source>
</evidence>
<keyword evidence="2" id="KW-0238">DNA-binding</keyword>
<comment type="caution">
    <text evidence="6">The sequence shown here is derived from an EMBL/GenBank/DDBJ whole genome shotgun (WGS) entry which is preliminary data.</text>
</comment>
<dbReference type="GO" id="GO:0000976">
    <property type="term" value="F:transcription cis-regulatory region binding"/>
    <property type="evidence" value="ECO:0007669"/>
    <property type="project" value="TreeGrafter"/>
</dbReference>
<dbReference type="GO" id="GO:0003700">
    <property type="term" value="F:DNA-binding transcription factor activity"/>
    <property type="evidence" value="ECO:0007669"/>
    <property type="project" value="TreeGrafter"/>
</dbReference>
<reference evidence="6 7" key="1">
    <citation type="submission" date="2016-08" db="EMBL/GenBank/DDBJ databases">
        <title>Genome sequence of Clavibacter michiganensis subsp. michiganensis strain CASJ007.</title>
        <authorList>
            <person name="Thapa S.P."/>
            <person name="Coaker G."/>
        </authorList>
    </citation>
    <scope>NUCLEOTIDE SEQUENCE [LARGE SCALE GENOMIC DNA]</scope>
    <source>
        <strain evidence="6">CASJ007</strain>
    </source>
</reference>
<proteinExistence type="predicted"/>
<dbReference type="SMART" id="SM00354">
    <property type="entry name" value="HTH_LACI"/>
    <property type="match status" value="1"/>
</dbReference>
<sequence length="359" mass="38219">MSAIADVARLAGVSKATASRALSGRGYVSPATRTRVSEAAAEIGYVVSSSASSLVTGRSKNVGVVMPFINRWFFAELLEGIEEALIEADHDLTLYRLTADPEQRRKVFEYFLVRKRVDAVIAVSVALTPAEVVRLRALDKPLVGIGGPVEGMSTLSIDDEAAARLATEHLLSLGHARVVHLGGDLHAQMAFFVHAKRLAGYRAAIDADRAGSRPGSPRPSSRSTAASARPWRCSRIRAHGRRRSSPPPTRSPSGRSSRPGSWASPCPRSSRWRDRRARARAAVRAHDGRAAPAAAGADRRGHGVRGARGGGSPGAHRDGARRLPGAHQHDSAPGPACAVRAGGIGGDRIGRSRVRRRLR</sequence>
<feature type="compositionally biased region" description="Gly residues" evidence="4">
    <location>
        <begin position="304"/>
        <end position="313"/>
    </location>
</feature>
<organism evidence="6 7">
    <name type="scientific">Clavibacter michiganensis subsp. michiganensis</name>
    <dbReference type="NCBI Taxonomy" id="33013"/>
    <lineage>
        <taxon>Bacteria</taxon>
        <taxon>Bacillati</taxon>
        <taxon>Actinomycetota</taxon>
        <taxon>Actinomycetes</taxon>
        <taxon>Micrococcales</taxon>
        <taxon>Microbacteriaceae</taxon>
        <taxon>Clavibacter</taxon>
    </lineage>
</organism>
<dbReference type="Pfam" id="PF00532">
    <property type="entry name" value="Peripla_BP_1"/>
    <property type="match status" value="1"/>
</dbReference>
<dbReference type="PANTHER" id="PTHR30146:SF109">
    <property type="entry name" value="HTH-TYPE TRANSCRIPTIONAL REGULATOR GALS"/>
    <property type="match status" value="1"/>
</dbReference>
<dbReference type="SUPFAM" id="SSF47413">
    <property type="entry name" value="lambda repressor-like DNA-binding domains"/>
    <property type="match status" value="1"/>
</dbReference>
<feature type="compositionally biased region" description="Low complexity" evidence="4">
    <location>
        <begin position="251"/>
        <end position="269"/>
    </location>
</feature>
<name>A0A251XED7_CLAMM</name>
<gene>
    <name evidence="6" type="primary">ccpA_4</name>
    <name evidence="6" type="ORF">CMMCAS07_18535</name>
</gene>
<protein>
    <submittedName>
        <fullName evidence="6">Catabolite control protein A</fullName>
    </submittedName>
</protein>
<dbReference type="Pfam" id="PF00356">
    <property type="entry name" value="LacI"/>
    <property type="match status" value="1"/>
</dbReference>
<feature type="domain" description="HTH lacI-type" evidence="5">
    <location>
        <begin position="4"/>
        <end position="56"/>
    </location>
</feature>
<feature type="region of interest" description="Disordered" evidence="4">
    <location>
        <begin position="208"/>
        <end position="359"/>
    </location>
</feature>
<dbReference type="InterPro" id="IPR001761">
    <property type="entry name" value="Peripla_BP/Lac1_sug-bd_dom"/>
</dbReference>
<dbReference type="InterPro" id="IPR000843">
    <property type="entry name" value="HTH_LacI"/>
</dbReference>
<feature type="compositionally biased region" description="Basic residues" evidence="4">
    <location>
        <begin position="232"/>
        <end position="244"/>
    </location>
</feature>
<dbReference type="SUPFAM" id="SSF53822">
    <property type="entry name" value="Periplasmic binding protein-like I"/>
    <property type="match status" value="1"/>
</dbReference>
<dbReference type="Gene3D" id="3.40.50.2300">
    <property type="match status" value="1"/>
</dbReference>
<keyword evidence="7" id="KW-1185">Reference proteome</keyword>
<dbReference type="PROSITE" id="PS00356">
    <property type="entry name" value="HTH_LACI_1"/>
    <property type="match status" value="1"/>
</dbReference>
<dbReference type="InterPro" id="IPR028082">
    <property type="entry name" value="Peripla_BP_I"/>
</dbReference>
<dbReference type="PANTHER" id="PTHR30146">
    <property type="entry name" value="LACI-RELATED TRANSCRIPTIONAL REPRESSOR"/>
    <property type="match status" value="1"/>
</dbReference>
<evidence type="ECO:0000256" key="3">
    <source>
        <dbReference type="ARBA" id="ARBA00023163"/>
    </source>
</evidence>
<dbReference type="Gene3D" id="1.10.260.40">
    <property type="entry name" value="lambda repressor-like DNA-binding domains"/>
    <property type="match status" value="1"/>
</dbReference>
<dbReference type="CDD" id="cd06267">
    <property type="entry name" value="PBP1_LacI_sugar_binding-like"/>
    <property type="match status" value="1"/>
</dbReference>
<evidence type="ECO:0000256" key="4">
    <source>
        <dbReference type="SAM" id="MobiDB-lite"/>
    </source>
</evidence>
<dbReference type="PROSITE" id="PS50932">
    <property type="entry name" value="HTH_LACI_2"/>
    <property type="match status" value="1"/>
</dbReference>
<dbReference type="InterPro" id="IPR010982">
    <property type="entry name" value="Lambda_DNA-bd_dom_sf"/>
</dbReference>
<evidence type="ECO:0000256" key="1">
    <source>
        <dbReference type="ARBA" id="ARBA00023015"/>
    </source>
</evidence>
<evidence type="ECO:0000313" key="7">
    <source>
        <dbReference type="Proteomes" id="UP000195062"/>
    </source>
</evidence>
<dbReference type="CDD" id="cd01392">
    <property type="entry name" value="HTH_LacI"/>
    <property type="match status" value="1"/>
</dbReference>
<keyword evidence="3" id="KW-0804">Transcription</keyword>
<keyword evidence="1" id="KW-0805">Transcription regulation</keyword>
<dbReference type="Proteomes" id="UP000195062">
    <property type="component" value="Unassembled WGS sequence"/>
</dbReference>
<dbReference type="AlphaFoldDB" id="A0A251XED7"/>
<dbReference type="EMBL" id="MDHH01000008">
    <property type="protein sequence ID" value="OUE00400.1"/>
    <property type="molecule type" value="Genomic_DNA"/>
</dbReference>